<dbReference type="InterPro" id="IPR018768">
    <property type="entry name" value="DUF2344"/>
</dbReference>
<name>K1T6W2_9ZZZZ</name>
<accession>K1T6W2</accession>
<dbReference type="NCBIfam" id="TIGR03936">
    <property type="entry name" value="sam_1_link_chp"/>
    <property type="match status" value="1"/>
</dbReference>
<reference evidence="2" key="1">
    <citation type="journal article" date="2013" name="Environ. Microbiol.">
        <title>Microbiota from the distal guts of lean and obese adolescents exhibit partial functional redundancy besides clear differences in community structure.</title>
        <authorList>
            <person name="Ferrer M."/>
            <person name="Ruiz A."/>
            <person name="Lanza F."/>
            <person name="Haange S.B."/>
            <person name="Oberbach A."/>
            <person name="Till H."/>
            <person name="Bargiela R."/>
            <person name="Campoy C."/>
            <person name="Segura M.T."/>
            <person name="Richter M."/>
            <person name="von Bergen M."/>
            <person name="Seifert J."/>
            <person name="Suarez A."/>
        </authorList>
    </citation>
    <scope>NUCLEOTIDE SEQUENCE</scope>
</reference>
<dbReference type="Pfam" id="PF10105">
    <property type="entry name" value="DUF2344"/>
    <property type="match status" value="1"/>
</dbReference>
<organism evidence="2">
    <name type="scientific">human gut metagenome</name>
    <dbReference type="NCBI Taxonomy" id="408170"/>
    <lineage>
        <taxon>unclassified sequences</taxon>
        <taxon>metagenomes</taxon>
        <taxon>organismal metagenomes</taxon>
    </lineage>
</organism>
<sequence length="151" mass="17254">MPEKLRLRFEKTGRAIYISHLDLMRTMQRVFLRADCPLKYSEGFNPHALISILLPLSVGVGSVCELMDFQLREEVDLAALPERLTAVMPEGIRALEAYPGGRKVRELKWLRVTGRYEYDNAAPADMAEKLRAFYARDAIVITRKTKRGEGQ</sequence>
<feature type="non-terminal residue" evidence="2">
    <location>
        <position position="151"/>
    </location>
</feature>
<evidence type="ECO:0000259" key="1">
    <source>
        <dbReference type="Pfam" id="PF10105"/>
    </source>
</evidence>
<feature type="domain" description="DUF2344" evidence="1">
    <location>
        <begin position="4"/>
        <end position="149"/>
    </location>
</feature>
<gene>
    <name evidence="2" type="ORF">LEA_11408</name>
</gene>
<evidence type="ECO:0000313" key="2">
    <source>
        <dbReference type="EMBL" id="EKC63289.1"/>
    </source>
</evidence>
<dbReference type="EMBL" id="AJWY01007687">
    <property type="protein sequence ID" value="EKC63289.1"/>
    <property type="molecule type" value="Genomic_DNA"/>
</dbReference>
<dbReference type="AlphaFoldDB" id="K1T6W2"/>
<protein>
    <recommendedName>
        <fullName evidence="1">DUF2344 domain-containing protein</fullName>
    </recommendedName>
</protein>
<comment type="caution">
    <text evidence="2">The sequence shown here is derived from an EMBL/GenBank/DDBJ whole genome shotgun (WGS) entry which is preliminary data.</text>
</comment>
<proteinExistence type="predicted"/>